<gene>
    <name evidence="1" type="ORF">MAPG_01780</name>
</gene>
<organism evidence="2 3">
    <name type="scientific">Magnaporthiopsis poae (strain ATCC 64411 / 73-15)</name>
    <name type="common">Kentucky bluegrass fungus</name>
    <name type="synonym">Magnaporthe poae</name>
    <dbReference type="NCBI Taxonomy" id="644358"/>
    <lineage>
        <taxon>Eukaryota</taxon>
        <taxon>Fungi</taxon>
        <taxon>Dikarya</taxon>
        <taxon>Ascomycota</taxon>
        <taxon>Pezizomycotina</taxon>
        <taxon>Sordariomycetes</taxon>
        <taxon>Sordariomycetidae</taxon>
        <taxon>Magnaporthales</taxon>
        <taxon>Magnaporthaceae</taxon>
        <taxon>Magnaporthiopsis</taxon>
    </lineage>
</organism>
<evidence type="ECO:0000313" key="3">
    <source>
        <dbReference type="Proteomes" id="UP000011715"/>
    </source>
</evidence>
<accession>A0A0C4DPL1</accession>
<proteinExistence type="predicted"/>
<protein>
    <submittedName>
        <fullName evidence="1 2">Uncharacterized protein</fullName>
    </submittedName>
</protein>
<evidence type="ECO:0000313" key="2">
    <source>
        <dbReference type="EnsemblFungi" id="MAPG_01780T0"/>
    </source>
</evidence>
<keyword evidence="3" id="KW-1185">Reference proteome</keyword>
<reference evidence="1" key="3">
    <citation type="submission" date="2011-03" db="EMBL/GenBank/DDBJ databases">
        <title>Annotation of Magnaporthe poae ATCC 64411.</title>
        <authorList>
            <person name="Ma L.-J."/>
            <person name="Dead R."/>
            <person name="Young S.K."/>
            <person name="Zeng Q."/>
            <person name="Gargeya S."/>
            <person name="Fitzgerald M."/>
            <person name="Haas B."/>
            <person name="Abouelleil A."/>
            <person name="Alvarado L."/>
            <person name="Arachchi H.M."/>
            <person name="Berlin A."/>
            <person name="Brown A."/>
            <person name="Chapman S.B."/>
            <person name="Chen Z."/>
            <person name="Dunbar C."/>
            <person name="Freedman E."/>
            <person name="Gearin G."/>
            <person name="Gellesch M."/>
            <person name="Goldberg J."/>
            <person name="Griggs A."/>
            <person name="Gujja S."/>
            <person name="Heiman D."/>
            <person name="Howarth C."/>
            <person name="Larson L."/>
            <person name="Lui A."/>
            <person name="MacDonald P.J.P."/>
            <person name="Mehta T."/>
            <person name="Montmayeur A."/>
            <person name="Murphy C."/>
            <person name="Neiman D."/>
            <person name="Pearson M."/>
            <person name="Priest M."/>
            <person name="Roberts A."/>
            <person name="Saif S."/>
            <person name="Shea T."/>
            <person name="Shenoy N."/>
            <person name="Sisk P."/>
            <person name="Stolte C."/>
            <person name="Sykes S."/>
            <person name="Yandava C."/>
            <person name="Wortman J."/>
            <person name="Nusbaum C."/>
            <person name="Birren B."/>
        </authorList>
    </citation>
    <scope>NUCLEOTIDE SEQUENCE</scope>
    <source>
        <strain evidence="1">ATCC 64411</strain>
    </source>
</reference>
<dbReference type="EnsemblFungi" id="MAPG_01780T0">
    <property type="protein sequence ID" value="MAPG_01780T0"/>
    <property type="gene ID" value="MAPG_01780"/>
</dbReference>
<evidence type="ECO:0000313" key="1">
    <source>
        <dbReference type="EMBL" id="KLU82711.1"/>
    </source>
</evidence>
<dbReference type="AlphaFoldDB" id="A0A0C4DPL1"/>
<dbReference type="VEuPathDB" id="FungiDB:MAPG_01780"/>
<reference evidence="2" key="4">
    <citation type="journal article" date="2015" name="G3 (Bethesda)">
        <title>Genome sequences of three phytopathogenic species of the Magnaporthaceae family of fungi.</title>
        <authorList>
            <person name="Okagaki L.H."/>
            <person name="Nunes C.C."/>
            <person name="Sailsbery J."/>
            <person name="Clay B."/>
            <person name="Brown D."/>
            <person name="John T."/>
            <person name="Oh Y."/>
            <person name="Young N."/>
            <person name="Fitzgerald M."/>
            <person name="Haas B.J."/>
            <person name="Zeng Q."/>
            <person name="Young S."/>
            <person name="Adiconis X."/>
            <person name="Fan L."/>
            <person name="Levin J.Z."/>
            <person name="Mitchell T.K."/>
            <person name="Okubara P.A."/>
            <person name="Farman M.L."/>
            <person name="Kohn L.M."/>
            <person name="Birren B."/>
            <person name="Ma L.-J."/>
            <person name="Dean R.A."/>
        </authorList>
    </citation>
    <scope>NUCLEOTIDE SEQUENCE</scope>
    <source>
        <strain evidence="2">ATCC 64411 / 73-15</strain>
    </source>
</reference>
<dbReference type="EMBL" id="ADBL01000437">
    <property type="status" value="NOT_ANNOTATED_CDS"/>
    <property type="molecule type" value="Genomic_DNA"/>
</dbReference>
<reference evidence="3" key="1">
    <citation type="submission" date="2010-05" db="EMBL/GenBank/DDBJ databases">
        <title>The genome sequence of Magnaporthe poae strain ATCC 64411.</title>
        <authorList>
            <person name="Ma L.-J."/>
            <person name="Dead R."/>
            <person name="Young S."/>
            <person name="Zeng Q."/>
            <person name="Koehrsen M."/>
            <person name="Alvarado L."/>
            <person name="Berlin A."/>
            <person name="Chapman S.B."/>
            <person name="Chen Z."/>
            <person name="Freedman E."/>
            <person name="Gellesch M."/>
            <person name="Goldberg J."/>
            <person name="Griggs A."/>
            <person name="Gujja S."/>
            <person name="Heilman E.R."/>
            <person name="Heiman D."/>
            <person name="Hepburn T."/>
            <person name="Howarth C."/>
            <person name="Jen D."/>
            <person name="Larson L."/>
            <person name="Mehta T."/>
            <person name="Neiman D."/>
            <person name="Pearson M."/>
            <person name="Roberts A."/>
            <person name="Saif S."/>
            <person name="Shea T."/>
            <person name="Shenoy N."/>
            <person name="Sisk P."/>
            <person name="Stolte C."/>
            <person name="Sykes S."/>
            <person name="Walk T."/>
            <person name="White J."/>
            <person name="Yandava C."/>
            <person name="Haas B."/>
            <person name="Nusbaum C."/>
            <person name="Birren B."/>
        </authorList>
    </citation>
    <scope>NUCLEOTIDE SEQUENCE [LARGE SCALE GENOMIC DNA]</scope>
    <source>
        <strain evidence="3">ATCC 64411 / 73-15</strain>
    </source>
</reference>
<sequence length="106" mass="12002">MYSTHTCRSLDAGRFGATARYAVYSRQITCSTSDSSHKCCPTLWASPWRHTDSPEWLDEVCISAWTDAKGYVSRPVCCERYVAVWPESHRSPARRLSFASSLGHVR</sequence>
<name>A0A0C4DPL1_MAGP6</name>
<dbReference type="EMBL" id="GL876966">
    <property type="protein sequence ID" value="KLU82711.1"/>
    <property type="molecule type" value="Genomic_DNA"/>
</dbReference>
<reference evidence="2" key="5">
    <citation type="submission" date="2015-06" db="UniProtKB">
        <authorList>
            <consortium name="EnsemblFungi"/>
        </authorList>
    </citation>
    <scope>IDENTIFICATION</scope>
    <source>
        <strain evidence="2">ATCC 64411</strain>
    </source>
</reference>
<dbReference type="Proteomes" id="UP000011715">
    <property type="component" value="Unassembled WGS sequence"/>
</dbReference>
<reference evidence="1" key="2">
    <citation type="submission" date="2010-05" db="EMBL/GenBank/DDBJ databases">
        <title>The Genome Sequence of Magnaporthe poae strain ATCC 64411.</title>
        <authorList>
            <consortium name="The Broad Institute Genome Sequencing Platform"/>
            <consortium name="Broad Institute Genome Sequencing Center for Infectious Disease"/>
            <person name="Ma L.-J."/>
            <person name="Dead R."/>
            <person name="Young S."/>
            <person name="Zeng Q."/>
            <person name="Koehrsen M."/>
            <person name="Alvarado L."/>
            <person name="Berlin A."/>
            <person name="Chapman S.B."/>
            <person name="Chen Z."/>
            <person name="Freedman E."/>
            <person name="Gellesch M."/>
            <person name="Goldberg J."/>
            <person name="Griggs A."/>
            <person name="Gujja S."/>
            <person name="Heilman E.R."/>
            <person name="Heiman D."/>
            <person name="Hepburn T."/>
            <person name="Howarth C."/>
            <person name="Jen D."/>
            <person name="Larson L."/>
            <person name="Mehta T."/>
            <person name="Neiman D."/>
            <person name="Pearson M."/>
            <person name="Roberts A."/>
            <person name="Saif S."/>
            <person name="Shea T."/>
            <person name="Shenoy N."/>
            <person name="Sisk P."/>
            <person name="Stolte C."/>
            <person name="Sykes S."/>
            <person name="Walk T."/>
            <person name="White J."/>
            <person name="Yandava C."/>
            <person name="Haas B."/>
            <person name="Nusbaum C."/>
            <person name="Birren B."/>
        </authorList>
    </citation>
    <scope>NUCLEOTIDE SEQUENCE</scope>
    <source>
        <strain evidence="1">ATCC 64411</strain>
    </source>
</reference>